<dbReference type="CDD" id="cd02440">
    <property type="entry name" value="AdoMet_MTases"/>
    <property type="match status" value="1"/>
</dbReference>
<keyword evidence="5 7" id="KW-0949">S-adenosyl-L-methionine</keyword>
<dbReference type="SUPFAM" id="SSF53335">
    <property type="entry name" value="S-adenosyl-L-methionine-dependent methyltransferases"/>
    <property type="match status" value="1"/>
</dbReference>
<dbReference type="HAMAP" id="MF_00607">
    <property type="entry name" value="16SrRNA_methyltr_A"/>
    <property type="match status" value="1"/>
</dbReference>
<keyword evidence="11" id="KW-1185">Reference proteome</keyword>
<feature type="binding site" evidence="7 8">
    <location>
        <position position="103"/>
    </location>
    <ligand>
        <name>S-adenosyl-L-methionine</name>
        <dbReference type="ChEBI" id="CHEBI:59789"/>
    </ligand>
</feature>
<dbReference type="InterPro" id="IPR011530">
    <property type="entry name" value="rRNA_adenine_dimethylase"/>
</dbReference>
<feature type="binding site" evidence="7 8">
    <location>
        <position position="15"/>
    </location>
    <ligand>
        <name>S-adenosyl-L-methionine</name>
        <dbReference type="ChEBI" id="CHEBI:59789"/>
    </ligand>
</feature>
<evidence type="ECO:0000256" key="8">
    <source>
        <dbReference type="PROSITE-ProRule" id="PRU01026"/>
    </source>
</evidence>
<dbReference type="GO" id="GO:0052908">
    <property type="term" value="F:16S rRNA (adenine(1518)-N(6)/adenine(1519)-N(6))-dimethyltransferase activity"/>
    <property type="evidence" value="ECO:0007669"/>
    <property type="project" value="UniProtKB-EC"/>
</dbReference>
<dbReference type="Gene3D" id="3.40.50.150">
    <property type="entry name" value="Vaccinia Virus protein VP39"/>
    <property type="match status" value="1"/>
</dbReference>
<comment type="catalytic activity">
    <reaction evidence="7">
        <text>adenosine(1518)/adenosine(1519) in 16S rRNA + 4 S-adenosyl-L-methionine = N(6)-dimethyladenosine(1518)/N(6)-dimethyladenosine(1519) in 16S rRNA + 4 S-adenosyl-L-homocysteine + 4 H(+)</text>
        <dbReference type="Rhea" id="RHEA:19609"/>
        <dbReference type="Rhea" id="RHEA-COMP:10232"/>
        <dbReference type="Rhea" id="RHEA-COMP:10233"/>
        <dbReference type="ChEBI" id="CHEBI:15378"/>
        <dbReference type="ChEBI" id="CHEBI:57856"/>
        <dbReference type="ChEBI" id="CHEBI:59789"/>
        <dbReference type="ChEBI" id="CHEBI:74411"/>
        <dbReference type="ChEBI" id="CHEBI:74493"/>
        <dbReference type="EC" id="2.1.1.182"/>
    </reaction>
</comment>
<dbReference type="PROSITE" id="PS51689">
    <property type="entry name" value="SAM_RNA_A_N6_MT"/>
    <property type="match status" value="1"/>
</dbReference>
<dbReference type="SMART" id="SM00650">
    <property type="entry name" value="rADc"/>
    <property type="match status" value="1"/>
</dbReference>
<comment type="function">
    <text evidence="7">Specifically dimethylates two adjacent adenosines (A1518 and A1519) in the loop of a conserved hairpin near the 3'-end of 16S rRNA in the 30S particle. May play a critical role in biogenesis of 30S subunits.</text>
</comment>
<keyword evidence="4 7" id="KW-0808">Transferase</keyword>
<keyword evidence="2 7" id="KW-0698">rRNA processing</keyword>
<dbReference type="GO" id="GO:0003723">
    <property type="term" value="F:RNA binding"/>
    <property type="evidence" value="ECO:0007669"/>
    <property type="project" value="UniProtKB-UniRule"/>
</dbReference>
<dbReference type="InterPro" id="IPR029063">
    <property type="entry name" value="SAM-dependent_MTases_sf"/>
</dbReference>
<evidence type="ECO:0000256" key="4">
    <source>
        <dbReference type="ARBA" id="ARBA00022679"/>
    </source>
</evidence>
<comment type="similarity">
    <text evidence="7">Belongs to the class I-like SAM-binding methyltransferase superfamily. rRNA adenine N(6)-methyltransferase family. RsmA subfamily.</text>
</comment>
<evidence type="ECO:0000256" key="6">
    <source>
        <dbReference type="ARBA" id="ARBA00022884"/>
    </source>
</evidence>
<evidence type="ECO:0000256" key="5">
    <source>
        <dbReference type="ARBA" id="ARBA00022691"/>
    </source>
</evidence>
<feature type="binding site" evidence="7 8">
    <location>
        <position position="39"/>
    </location>
    <ligand>
        <name>S-adenosyl-L-methionine</name>
        <dbReference type="ChEBI" id="CHEBI:59789"/>
    </ligand>
</feature>
<evidence type="ECO:0000256" key="1">
    <source>
        <dbReference type="ARBA" id="ARBA00022490"/>
    </source>
</evidence>
<dbReference type="PROSITE" id="PS01131">
    <property type="entry name" value="RRNA_A_DIMETH"/>
    <property type="match status" value="1"/>
</dbReference>
<feature type="binding site" evidence="7 8">
    <location>
        <position position="13"/>
    </location>
    <ligand>
        <name>S-adenosyl-L-methionine</name>
        <dbReference type="ChEBI" id="CHEBI:59789"/>
    </ligand>
</feature>
<feature type="binding site" evidence="7 8">
    <location>
        <position position="61"/>
    </location>
    <ligand>
        <name>S-adenosyl-L-methionine</name>
        <dbReference type="ChEBI" id="CHEBI:59789"/>
    </ligand>
</feature>
<evidence type="ECO:0000259" key="9">
    <source>
        <dbReference type="SMART" id="SM00650"/>
    </source>
</evidence>
<keyword evidence="1 7" id="KW-0963">Cytoplasm</keyword>
<dbReference type="AlphaFoldDB" id="A0A9X3F9Z8"/>
<comment type="subcellular location">
    <subcellularLocation>
        <location evidence="7">Cytoplasm</location>
    </subcellularLocation>
</comment>
<dbReference type="Proteomes" id="UP001145087">
    <property type="component" value="Unassembled WGS sequence"/>
</dbReference>
<evidence type="ECO:0000256" key="7">
    <source>
        <dbReference type="HAMAP-Rule" id="MF_00607"/>
    </source>
</evidence>
<dbReference type="EMBL" id="JAPOHD010000056">
    <property type="protein sequence ID" value="MCY1722402.1"/>
    <property type="molecule type" value="Genomic_DNA"/>
</dbReference>
<feature type="binding site" evidence="7 8">
    <location>
        <position position="84"/>
    </location>
    <ligand>
        <name>S-adenosyl-L-methionine</name>
        <dbReference type="ChEBI" id="CHEBI:59789"/>
    </ligand>
</feature>
<gene>
    <name evidence="7 10" type="primary">rsmA</name>
    <name evidence="7" type="synonym">ksgA</name>
    <name evidence="10" type="ORF">OU798_18785</name>
</gene>
<organism evidence="10 11">
    <name type="scientific">Draconibacterium aestuarii</name>
    <dbReference type="NCBI Taxonomy" id="2998507"/>
    <lineage>
        <taxon>Bacteria</taxon>
        <taxon>Pseudomonadati</taxon>
        <taxon>Bacteroidota</taxon>
        <taxon>Bacteroidia</taxon>
        <taxon>Marinilabiliales</taxon>
        <taxon>Prolixibacteraceae</taxon>
        <taxon>Draconibacterium</taxon>
    </lineage>
</organism>
<dbReference type="Gene3D" id="1.10.8.100">
    <property type="entry name" value="Ribosomal RNA adenine dimethylase-like, domain 2"/>
    <property type="match status" value="1"/>
</dbReference>
<evidence type="ECO:0000256" key="3">
    <source>
        <dbReference type="ARBA" id="ARBA00022603"/>
    </source>
</evidence>
<dbReference type="InterPro" id="IPR020598">
    <property type="entry name" value="rRNA_Ade_methylase_Trfase_N"/>
</dbReference>
<evidence type="ECO:0000256" key="2">
    <source>
        <dbReference type="ARBA" id="ARBA00022552"/>
    </source>
</evidence>
<name>A0A9X3F9Z8_9BACT</name>
<dbReference type="RefSeq" id="WP_343334728.1">
    <property type="nucleotide sequence ID" value="NZ_JAPOHD010000056.1"/>
</dbReference>
<reference evidence="10" key="1">
    <citation type="submission" date="2022-11" db="EMBL/GenBank/DDBJ databases">
        <title>Marilongibacter aestuarii gen. nov., sp. nov., isolated from tidal flat sediment.</title>
        <authorList>
            <person name="Jiayan W."/>
        </authorList>
    </citation>
    <scope>NUCLEOTIDE SEQUENCE</scope>
    <source>
        <strain evidence="10">Z1-6</strain>
    </source>
</reference>
<dbReference type="NCBIfam" id="TIGR00755">
    <property type="entry name" value="ksgA"/>
    <property type="match status" value="1"/>
</dbReference>
<dbReference type="InterPro" id="IPR001737">
    <property type="entry name" value="KsgA/Erm"/>
</dbReference>
<dbReference type="InterPro" id="IPR023165">
    <property type="entry name" value="rRNA_Ade_diMease-like_C"/>
</dbReference>
<dbReference type="InterPro" id="IPR020596">
    <property type="entry name" value="rRNA_Ade_Mease_Trfase_CS"/>
</dbReference>
<feature type="domain" description="Ribosomal RNA adenine methylase transferase N-terminal" evidence="9">
    <location>
        <begin position="20"/>
        <end position="188"/>
    </location>
</feature>
<dbReference type="PANTHER" id="PTHR11727">
    <property type="entry name" value="DIMETHYLADENOSINE TRANSFERASE"/>
    <property type="match status" value="1"/>
</dbReference>
<keyword evidence="3 7" id="KW-0489">Methyltransferase</keyword>
<dbReference type="PANTHER" id="PTHR11727:SF7">
    <property type="entry name" value="DIMETHYLADENOSINE TRANSFERASE-RELATED"/>
    <property type="match status" value="1"/>
</dbReference>
<proteinExistence type="inferred from homology"/>
<sequence>MSLVRPKKKLGQHFLTDQNIAKKIVDSLGADVPDVLEIGPGMGVLTNYLLERPELNVHVVEIDRESVEYLQQHFSKLQNIWSEDFLKSDISTKFDGKFSVIGNFPYNISSQIFFKVLKMRNQVPEVVGMVQKEVAERIASKHGNKTYGILSVLLQAFFDIEYLFTVSESVFNPPPKVKSAVIRLKRNSLQELPCSEELFVKVVKAAFNQRRKMLRNSLKEYCAHLPEEYAEKRPEQLSVDAFVDLTCKIEYPENG</sequence>
<comment type="caution">
    <text evidence="10">The sequence shown here is derived from an EMBL/GenBank/DDBJ whole genome shotgun (WGS) entry which is preliminary data.</text>
</comment>
<accession>A0A9X3F9Z8</accession>
<protein>
    <recommendedName>
        <fullName evidence="7">Ribosomal RNA small subunit methyltransferase A</fullName>
        <ecNumber evidence="7">2.1.1.182</ecNumber>
    </recommendedName>
    <alternativeName>
        <fullName evidence="7">16S rRNA (adenine(1518)-N(6)/adenine(1519)-N(6))-dimethyltransferase</fullName>
    </alternativeName>
    <alternativeName>
        <fullName evidence="7">16S rRNA dimethyladenosine transferase</fullName>
    </alternativeName>
    <alternativeName>
        <fullName evidence="7">16S rRNA dimethylase</fullName>
    </alternativeName>
    <alternativeName>
        <fullName evidence="7">S-adenosylmethionine-6-N', N'-adenosyl(rRNA) dimethyltransferase</fullName>
    </alternativeName>
</protein>
<dbReference type="EC" id="2.1.1.182" evidence="7"/>
<keyword evidence="6 7" id="KW-0694">RNA-binding</keyword>
<evidence type="ECO:0000313" key="11">
    <source>
        <dbReference type="Proteomes" id="UP001145087"/>
    </source>
</evidence>
<dbReference type="Pfam" id="PF00398">
    <property type="entry name" value="RrnaAD"/>
    <property type="match status" value="1"/>
</dbReference>
<evidence type="ECO:0000313" key="10">
    <source>
        <dbReference type="EMBL" id="MCY1722402.1"/>
    </source>
</evidence>
<dbReference type="GO" id="GO:0005829">
    <property type="term" value="C:cytosol"/>
    <property type="evidence" value="ECO:0007669"/>
    <property type="project" value="TreeGrafter"/>
</dbReference>